<evidence type="ECO:0000313" key="3">
    <source>
        <dbReference type="Proteomes" id="UP000523087"/>
    </source>
</evidence>
<dbReference type="EMBL" id="JACDUT010000009">
    <property type="protein sequence ID" value="MBA2876036.1"/>
    <property type="molecule type" value="Genomic_DNA"/>
</dbReference>
<sequence>MKQIQGRHFRKGKGHDLCTYRVFKDRKVAFVRQKMKAIQEYIHFDNHSRFQKKLNSLSPIEYREKAAA</sequence>
<feature type="domain" description="Integrase catalytic" evidence="1">
    <location>
        <begin position="31"/>
        <end position="65"/>
    </location>
</feature>
<evidence type="ECO:0000313" key="2">
    <source>
        <dbReference type="EMBL" id="MBA2876036.1"/>
    </source>
</evidence>
<name>A0A7W0BYS7_9BACL</name>
<keyword evidence="3" id="KW-1185">Reference proteome</keyword>
<gene>
    <name evidence="2" type="ORF">HNR31_002831</name>
</gene>
<dbReference type="GO" id="GO:0015074">
    <property type="term" value="P:DNA integration"/>
    <property type="evidence" value="ECO:0007669"/>
    <property type="project" value="InterPro"/>
</dbReference>
<reference evidence="2 3" key="1">
    <citation type="submission" date="2020-07" db="EMBL/GenBank/DDBJ databases">
        <title>Genomic Encyclopedia of Type Strains, Phase IV (KMG-IV): sequencing the most valuable type-strain genomes for metagenomic binning, comparative biology and taxonomic classification.</title>
        <authorList>
            <person name="Goeker M."/>
        </authorList>
    </citation>
    <scope>NUCLEOTIDE SEQUENCE [LARGE SCALE GENOMIC DNA]</scope>
    <source>
        <strain evidence="2 3">DSM 15730</strain>
    </source>
</reference>
<dbReference type="AlphaFoldDB" id="A0A7W0BYS7"/>
<dbReference type="Proteomes" id="UP000523087">
    <property type="component" value="Unassembled WGS sequence"/>
</dbReference>
<dbReference type="Pfam" id="PF13333">
    <property type="entry name" value="rve_2"/>
    <property type="match status" value="1"/>
</dbReference>
<comment type="caution">
    <text evidence="2">The sequence shown here is derived from an EMBL/GenBank/DDBJ whole genome shotgun (WGS) entry which is preliminary data.</text>
</comment>
<accession>A0A7W0BYS7</accession>
<organism evidence="2 3">
    <name type="scientific">Thermaerobacillus caldiproteolyticus</name>
    <dbReference type="NCBI Taxonomy" id="247480"/>
    <lineage>
        <taxon>Bacteria</taxon>
        <taxon>Bacillati</taxon>
        <taxon>Bacillota</taxon>
        <taxon>Bacilli</taxon>
        <taxon>Bacillales</taxon>
        <taxon>Anoxybacillaceae</taxon>
        <taxon>Thermaerobacillus</taxon>
    </lineage>
</organism>
<evidence type="ECO:0000259" key="1">
    <source>
        <dbReference type="Pfam" id="PF13333"/>
    </source>
</evidence>
<proteinExistence type="predicted"/>
<dbReference type="InterPro" id="IPR001584">
    <property type="entry name" value="Integrase_cat-core"/>
</dbReference>
<protein>
    <recommendedName>
        <fullName evidence="1">Integrase catalytic domain-containing protein</fullName>
    </recommendedName>
</protein>